<protein>
    <submittedName>
        <fullName evidence="4">Trypsin-like peptidase domain-containing protein</fullName>
    </submittedName>
</protein>
<dbReference type="InterPro" id="IPR009003">
    <property type="entry name" value="Peptidase_S1_PA"/>
</dbReference>
<dbReference type="PANTHER" id="PTHR43343:SF3">
    <property type="entry name" value="PROTEASE DO-LIKE 8, CHLOROPLASTIC"/>
    <property type="match status" value="1"/>
</dbReference>
<dbReference type="GO" id="GO:0006508">
    <property type="term" value="P:proteolysis"/>
    <property type="evidence" value="ECO:0007669"/>
    <property type="project" value="UniProtKB-KW"/>
</dbReference>
<reference evidence="4" key="1">
    <citation type="submission" date="2020-11" db="EMBL/GenBank/DDBJ databases">
        <title>Azospira restricta DSM 18626 genome sequence.</title>
        <authorList>
            <person name="Moe W.M."/>
        </authorList>
    </citation>
    <scope>NUCLEOTIDE SEQUENCE</scope>
    <source>
        <strain evidence="4">DSM 18626</strain>
    </source>
</reference>
<keyword evidence="2" id="KW-0645">Protease</keyword>
<organism evidence="4 5">
    <name type="scientific">Azospira restricta</name>
    <dbReference type="NCBI Taxonomy" id="404405"/>
    <lineage>
        <taxon>Bacteria</taxon>
        <taxon>Pseudomonadati</taxon>
        <taxon>Pseudomonadota</taxon>
        <taxon>Betaproteobacteria</taxon>
        <taxon>Rhodocyclales</taxon>
        <taxon>Rhodocyclaceae</taxon>
        <taxon>Azospira</taxon>
    </lineage>
</organism>
<dbReference type="InterPro" id="IPR001940">
    <property type="entry name" value="Peptidase_S1C"/>
</dbReference>
<evidence type="ECO:0000313" key="4">
    <source>
        <dbReference type="EMBL" id="QRJ63507.1"/>
    </source>
</evidence>
<accession>A0A974PXY6</accession>
<dbReference type="PRINTS" id="PR00834">
    <property type="entry name" value="PROTEASES2C"/>
</dbReference>
<dbReference type="InterPro" id="IPR043504">
    <property type="entry name" value="Peptidase_S1_PA_chymotrypsin"/>
</dbReference>
<keyword evidence="3" id="KW-0378">Hydrolase</keyword>
<dbReference type="Gene3D" id="2.40.10.10">
    <property type="entry name" value="Trypsin-like serine proteases"/>
    <property type="match status" value="2"/>
</dbReference>
<evidence type="ECO:0000256" key="2">
    <source>
        <dbReference type="ARBA" id="ARBA00022670"/>
    </source>
</evidence>
<evidence type="ECO:0000256" key="3">
    <source>
        <dbReference type="ARBA" id="ARBA00022801"/>
    </source>
</evidence>
<dbReference type="GO" id="GO:0004252">
    <property type="term" value="F:serine-type endopeptidase activity"/>
    <property type="evidence" value="ECO:0007669"/>
    <property type="project" value="InterPro"/>
</dbReference>
<dbReference type="Pfam" id="PF13365">
    <property type="entry name" value="Trypsin_2"/>
    <property type="match status" value="1"/>
</dbReference>
<dbReference type="KEGG" id="ares:IWH25_17475"/>
<comment type="similarity">
    <text evidence="1">Belongs to the peptidase S1C family.</text>
</comment>
<proteinExistence type="inferred from homology"/>
<dbReference type="Proteomes" id="UP000663444">
    <property type="component" value="Chromosome"/>
</dbReference>
<dbReference type="AlphaFoldDB" id="A0A974PXY6"/>
<dbReference type="RefSeq" id="WP_203387034.1">
    <property type="nucleotide sequence ID" value="NZ_CP064781.1"/>
</dbReference>
<dbReference type="SUPFAM" id="SSF50494">
    <property type="entry name" value="Trypsin-like serine proteases"/>
    <property type="match status" value="1"/>
</dbReference>
<gene>
    <name evidence="4" type="ORF">IWH25_17475</name>
</gene>
<dbReference type="EMBL" id="CP064781">
    <property type="protein sequence ID" value="QRJ63507.1"/>
    <property type="molecule type" value="Genomic_DNA"/>
</dbReference>
<evidence type="ECO:0000256" key="1">
    <source>
        <dbReference type="ARBA" id="ARBA00010541"/>
    </source>
</evidence>
<evidence type="ECO:0000313" key="5">
    <source>
        <dbReference type="Proteomes" id="UP000663444"/>
    </source>
</evidence>
<dbReference type="PANTHER" id="PTHR43343">
    <property type="entry name" value="PEPTIDASE S12"/>
    <property type="match status" value="1"/>
</dbReference>
<dbReference type="InterPro" id="IPR051201">
    <property type="entry name" value="Chloro_Bact_Ser_Proteases"/>
</dbReference>
<sequence length="308" mass="32634">MTPAELFEKVSPSVMVVRGLSENESPIRQGSGVITGSKTVITNCHVIARAKMVQVRQGGISYQAQLEHADIERDLCQLSVPDLKAPLASVAVPSQDAKVGLRIFTIGAPSGRELTMSDGLLYGLQSAGDKGGPQIEISTPIPPGVSGGGVFDERGKLLGIASALTAKIHVRGNGLVSPAIWIAEVPQRAKQQKANAEEIQSHQKSIAPPSTPVARKMGAEELRLQIANAGPFTVGEKGRPVQFDSNGWWSIDANVNGLPRRGYSSVTADGWLCLTQTFPHTGEQFSGCYDAEHTATGPVALTERKAKP</sequence>
<keyword evidence="5" id="KW-1185">Reference proteome</keyword>
<name>A0A974PXY6_9RHOO</name>